<accession>A0AAV1EMQ2</accession>
<evidence type="ECO:0000313" key="2">
    <source>
        <dbReference type="Proteomes" id="UP001178508"/>
    </source>
</evidence>
<reference evidence="1" key="1">
    <citation type="submission" date="2023-08" db="EMBL/GenBank/DDBJ databases">
        <authorList>
            <person name="Alioto T."/>
            <person name="Alioto T."/>
            <person name="Gomez Garrido J."/>
        </authorList>
    </citation>
    <scope>NUCLEOTIDE SEQUENCE</scope>
</reference>
<sequence>MTPAFMGCPTTCRLMRRNRERPARRELEDMDTRLTGHLDGCEHKSEDESLMVADFENTAKKTFNY</sequence>
<dbReference type="AlphaFoldDB" id="A0AAV1EMQ2"/>
<gene>
    <name evidence="1" type="ORF">XNOV1_A009932</name>
</gene>
<evidence type="ECO:0000313" key="1">
    <source>
        <dbReference type="EMBL" id="CAJ1049987.1"/>
    </source>
</evidence>
<keyword evidence="2" id="KW-1185">Reference proteome</keyword>
<protein>
    <submittedName>
        <fullName evidence="1">Uncharacterized protein</fullName>
    </submittedName>
</protein>
<dbReference type="Proteomes" id="UP001178508">
    <property type="component" value="Chromosome 1"/>
</dbReference>
<proteinExistence type="predicted"/>
<name>A0AAV1EMQ2_XYRNO</name>
<dbReference type="EMBL" id="OY660864">
    <property type="protein sequence ID" value="CAJ1049987.1"/>
    <property type="molecule type" value="Genomic_DNA"/>
</dbReference>
<organism evidence="1 2">
    <name type="scientific">Xyrichtys novacula</name>
    <name type="common">Pearly razorfish</name>
    <name type="synonym">Hemipteronotus novacula</name>
    <dbReference type="NCBI Taxonomy" id="13765"/>
    <lineage>
        <taxon>Eukaryota</taxon>
        <taxon>Metazoa</taxon>
        <taxon>Chordata</taxon>
        <taxon>Craniata</taxon>
        <taxon>Vertebrata</taxon>
        <taxon>Euteleostomi</taxon>
        <taxon>Actinopterygii</taxon>
        <taxon>Neopterygii</taxon>
        <taxon>Teleostei</taxon>
        <taxon>Neoteleostei</taxon>
        <taxon>Acanthomorphata</taxon>
        <taxon>Eupercaria</taxon>
        <taxon>Labriformes</taxon>
        <taxon>Labridae</taxon>
        <taxon>Xyrichtys</taxon>
    </lineage>
</organism>